<dbReference type="AlphaFoldDB" id="A0A7U9BZ00"/>
<dbReference type="InterPro" id="IPR036411">
    <property type="entry name" value="TorD-like_sf"/>
</dbReference>
<dbReference type="InterPro" id="IPR026269">
    <property type="entry name" value="DmsD-type"/>
</dbReference>
<organism evidence="2 3">
    <name type="scientific">Vreelandella boliviensis LC1</name>
    <dbReference type="NCBI Taxonomy" id="1072583"/>
    <lineage>
        <taxon>Bacteria</taxon>
        <taxon>Pseudomonadati</taxon>
        <taxon>Pseudomonadota</taxon>
        <taxon>Gammaproteobacteria</taxon>
        <taxon>Oceanospirillales</taxon>
        <taxon>Halomonadaceae</taxon>
        <taxon>Vreelandella</taxon>
    </lineage>
</organism>
<proteinExistence type="predicted"/>
<sequence>MKHSMQPLAHSARLLGAWFYYPPGAPALEQLDRYIDDGSLAEAWPYAAGTPLLVTLSEARQEPLLADAYQQLFVGPDALAAPPWGSVYLDPEQVVFGDSHQALKRFLEHEEGVSLATTQREPLDHFGLLLLLLGQLALEGREAGVDRLLGEFLLPWSWRYLEQLEEHTPHPFYRALARLGAATLGQWQMERSITPHQLRLYR</sequence>
<keyword evidence="1" id="KW-0143">Chaperone</keyword>
<evidence type="ECO:0000313" key="2">
    <source>
        <dbReference type="EMBL" id="EHJ91671.1"/>
    </source>
</evidence>
<dbReference type="Proteomes" id="UP000005756">
    <property type="component" value="Unassembled WGS sequence"/>
</dbReference>
<name>A0A7U9BZ00_9GAMM</name>
<evidence type="ECO:0000256" key="1">
    <source>
        <dbReference type="ARBA" id="ARBA00023186"/>
    </source>
</evidence>
<accession>A0A7U9BZ00</accession>
<dbReference type="NCBIfam" id="NF008632">
    <property type="entry name" value="PRK11621.1"/>
    <property type="match status" value="1"/>
</dbReference>
<dbReference type="PANTHER" id="PTHR34227:SF13">
    <property type="entry name" value="TAT PROOFREADING CHAPERONE DMSD-RELATED"/>
    <property type="match status" value="1"/>
</dbReference>
<protein>
    <submittedName>
        <fullName evidence="2">Twin-arginine leader-binding protein dmsD</fullName>
    </submittedName>
</protein>
<dbReference type="InterPro" id="IPR020945">
    <property type="entry name" value="DMSO/NO3_reduct_chaperone"/>
</dbReference>
<dbReference type="SUPFAM" id="SSF89155">
    <property type="entry name" value="TorD-like"/>
    <property type="match status" value="1"/>
</dbReference>
<dbReference type="PANTHER" id="PTHR34227">
    <property type="entry name" value="CHAPERONE PROTEIN YCDY"/>
    <property type="match status" value="1"/>
</dbReference>
<dbReference type="Pfam" id="PF02613">
    <property type="entry name" value="Nitrate_red_del"/>
    <property type="match status" value="1"/>
</dbReference>
<evidence type="ECO:0000313" key="3">
    <source>
        <dbReference type="Proteomes" id="UP000005756"/>
    </source>
</evidence>
<dbReference type="Gene3D" id="1.10.3480.10">
    <property type="entry name" value="TorD-like"/>
    <property type="match status" value="1"/>
</dbReference>
<dbReference type="PIRSF" id="PIRSF004690">
    <property type="entry name" value="DmsD"/>
    <property type="match status" value="1"/>
</dbReference>
<gene>
    <name evidence="2" type="ORF">KUC_3224</name>
</gene>
<dbReference type="EMBL" id="JH393259">
    <property type="protein sequence ID" value="EHJ91671.1"/>
    <property type="molecule type" value="Genomic_DNA"/>
</dbReference>
<reference evidence="2 3" key="1">
    <citation type="submission" date="2011-10" db="EMBL/GenBank/DDBJ databases">
        <authorList>
            <person name="Quillaguamn J."/>
            <person name="Guzmn D."/>
            <person name="Balderrama-Subieta A."/>
            <person name="Cardona-Ortuo C."/>
            <person name="Guevara-Martnez M."/>
            <person name="Callisaya-Quispe N."/>
        </authorList>
    </citation>
    <scope>NUCLEOTIDE SEQUENCE [LARGE SCALE GENOMIC DNA]</scope>
    <source>
        <strain evidence="2 3">LC1</strain>
    </source>
</reference>
<dbReference type="InterPro" id="IPR050289">
    <property type="entry name" value="TorD/DmsD_chaperones"/>
</dbReference>